<evidence type="ECO:0000313" key="2">
    <source>
        <dbReference type="EMBL" id="CCF56595.1"/>
    </source>
</evidence>
<dbReference type="KEGG" id="kaf:KAFR_0B02990"/>
<dbReference type="AlphaFoldDB" id="H2AQE5"/>
<dbReference type="HOGENOM" id="CLU_1337678_0_0_1"/>
<name>H2AQE5_KAZAF</name>
<evidence type="ECO:0000313" key="3">
    <source>
        <dbReference type="Proteomes" id="UP000005220"/>
    </source>
</evidence>
<dbReference type="RefSeq" id="XP_003955730.1">
    <property type="nucleotide sequence ID" value="XM_003955681.1"/>
</dbReference>
<protein>
    <submittedName>
        <fullName evidence="2">Uncharacterized protein</fullName>
    </submittedName>
</protein>
<feature type="chain" id="PRO_5003559613" evidence="1">
    <location>
        <begin position="29"/>
        <end position="205"/>
    </location>
</feature>
<sequence>MYSTHLSFSIVLTIFTCIICAICVEADAASSDTSVTDLLRQLSLRPLPLNGSLTNMAYNYLKCMEVEGFSNATSVITDEASTLTIYANITQVNSTAVDRIYMKCGRLYAGTLRTAVLVADALDEGDVYYSTLGEILAGSVPLPPLASNPTYQAEATRKYELHSETTKRDYSGAWHYLFSTITTALTDRCLFLSRGVANRRNYSKK</sequence>
<keyword evidence="3" id="KW-1185">Reference proteome</keyword>
<proteinExistence type="predicted"/>
<organism evidence="2 3">
    <name type="scientific">Kazachstania africana (strain ATCC 22294 / BCRC 22015 / CBS 2517 / CECT 1963 / NBRC 1671 / NRRL Y-8276)</name>
    <name type="common">Yeast</name>
    <name type="synonym">Kluyveromyces africanus</name>
    <dbReference type="NCBI Taxonomy" id="1071382"/>
    <lineage>
        <taxon>Eukaryota</taxon>
        <taxon>Fungi</taxon>
        <taxon>Dikarya</taxon>
        <taxon>Ascomycota</taxon>
        <taxon>Saccharomycotina</taxon>
        <taxon>Saccharomycetes</taxon>
        <taxon>Saccharomycetales</taxon>
        <taxon>Saccharomycetaceae</taxon>
        <taxon>Kazachstania</taxon>
    </lineage>
</organism>
<dbReference type="GeneID" id="13882976"/>
<accession>H2AQE5</accession>
<dbReference type="Proteomes" id="UP000005220">
    <property type="component" value="Chromosome 2"/>
</dbReference>
<feature type="signal peptide" evidence="1">
    <location>
        <begin position="1"/>
        <end position="28"/>
    </location>
</feature>
<reference evidence="2 3" key="1">
    <citation type="journal article" date="2011" name="Proc. Natl. Acad. Sci. U.S.A.">
        <title>Evolutionary erosion of yeast sex chromosomes by mating-type switching accidents.</title>
        <authorList>
            <person name="Gordon J.L."/>
            <person name="Armisen D."/>
            <person name="Proux-Wera E."/>
            <person name="Oheigeartaigh S.S."/>
            <person name="Byrne K.P."/>
            <person name="Wolfe K.H."/>
        </authorList>
    </citation>
    <scope>NUCLEOTIDE SEQUENCE [LARGE SCALE GENOMIC DNA]</scope>
    <source>
        <strain evidence="3">ATCC 22294 / BCRC 22015 / CBS 2517 / CECT 1963 / NBRC 1671 / NRRL Y-8276</strain>
    </source>
</reference>
<dbReference type="FunCoup" id="H2AQE5">
    <property type="interactions" value="11"/>
</dbReference>
<gene>
    <name evidence="2" type="primary">KAFR0B02990</name>
    <name evidence="2" type="ORF">KAFR_0B02990</name>
</gene>
<evidence type="ECO:0000256" key="1">
    <source>
        <dbReference type="SAM" id="SignalP"/>
    </source>
</evidence>
<keyword evidence="1" id="KW-0732">Signal</keyword>
<dbReference type="EMBL" id="HE650822">
    <property type="protein sequence ID" value="CCF56595.1"/>
    <property type="molecule type" value="Genomic_DNA"/>
</dbReference>
<dbReference type="eggNOG" id="ENOG502SX03">
    <property type="taxonomic scope" value="Eukaryota"/>
</dbReference>
<dbReference type="InParanoid" id="H2AQE5"/>